<dbReference type="Proteomes" id="UP000319949">
    <property type="component" value="Unassembled WGS sequence"/>
</dbReference>
<dbReference type="InterPro" id="IPR009075">
    <property type="entry name" value="AcylCo_DH/oxidase_C"/>
</dbReference>
<proteinExistence type="inferred from homology"/>
<feature type="domain" description="Acyl-CoA dehydrogenase/oxidase C-terminal" evidence="5">
    <location>
        <begin position="203"/>
        <end position="313"/>
    </location>
</feature>
<organism evidence="6 7">
    <name type="scientific">Bradyrhizobium stylosanthis</name>
    <dbReference type="NCBI Taxonomy" id="1803665"/>
    <lineage>
        <taxon>Bacteria</taxon>
        <taxon>Pseudomonadati</taxon>
        <taxon>Pseudomonadota</taxon>
        <taxon>Alphaproteobacteria</taxon>
        <taxon>Hyphomicrobiales</taxon>
        <taxon>Nitrobacteraceae</taxon>
        <taxon>Bradyrhizobium</taxon>
    </lineage>
</organism>
<keyword evidence="2" id="KW-0285">Flavoprotein</keyword>
<dbReference type="InterPro" id="IPR036250">
    <property type="entry name" value="AcylCo_DH-like_C"/>
</dbReference>
<comment type="caution">
    <text evidence="6">The sequence shown here is derived from an EMBL/GenBank/DDBJ whole genome shotgun (WGS) entry which is preliminary data.</text>
</comment>
<evidence type="ECO:0000256" key="3">
    <source>
        <dbReference type="ARBA" id="ARBA00022827"/>
    </source>
</evidence>
<keyword evidence="4" id="KW-0560">Oxidoreductase</keyword>
<keyword evidence="7" id="KW-1185">Reference proteome</keyword>
<dbReference type="SUPFAM" id="SSF56645">
    <property type="entry name" value="Acyl-CoA dehydrogenase NM domain-like"/>
    <property type="match status" value="1"/>
</dbReference>
<evidence type="ECO:0000256" key="4">
    <source>
        <dbReference type="ARBA" id="ARBA00023002"/>
    </source>
</evidence>
<protein>
    <submittedName>
        <fullName evidence="6">Alkylation response protein AidB-like acyl-CoA dehydrogenase</fullName>
    </submittedName>
</protein>
<evidence type="ECO:0000259" key="5">
    <source>
        <dbReference type="Pfam" id="PF00441"/>
    </source>
</evidence>
<sequence length="341" mass="35014">MSMAEGLQPDEFAATAARAVTACAGLGIREQAKNLAGDGLLGVIADEDVGGLALPLGFAVPVIAAAHSGLLGFPLLETILIGRLLQSSLTRLAAAIVSGEKLATIAWQGEAAAERDGGLLVLNGALARVPCAASADHLLVRMSGGAAALIPANAKGVVIEDAAGLDLTVPEHAVRLEAVEVPIGSILPPGTWDLLTSDANVLRAAAILGSAEACLALAQEHASTRRQFGHALSYNQAIRHALARQKLGLESIRHAITRSLSGDGGPVQRDAAFLAAAAYGSSISEGALQIHGGMGFTWDVPVHRHLRRIRTLQAQGDASGLISRFGRRYVSEVAPFAEAGA</sequence>
<dbReference type="AlphaFoldDB" id="A0A560DYW8"/>
<dbReference type="PANTHER" id="PTHR43884:SF20">
    <property type="entry name" value="ACYL-COA DEHYDROGENASE FADE28"/>
    <property type="match status" value="1"/>
</dbReference>
<dbReference type="InterPro" id="IPR009100">
    <property type="entry name" value="AcylCoA_DH/oxidase_NM_dom_sf"/>
</dbReference>
<dbReference type="GO" id="GO:0003995">
    <property type="term" value="F:acyl-CoA dehydrogenase activity"/>
    <property type="evidence" value="ECO:0007669"/>
    <property type="project" value="TreeGrafter"/>
</dbReference>
<evidence type="ECO:0000256" key="1">
    <source>
        <dbReference type="ARBA" id="ARBA00009347"/>
    </source>
</evidence>
<evidence type="ECO:0000313" key="6">
    <source>
        <dbReference type="EMBL" id="TWB02321.1"/>
    </source>
</evidence>
<dbReference type="Gene3D" id="1.20.140.10">
    <property type="entry name" value="Butyryl-CoA Dehydrogenase, subunit A, domain 3"/>
    <property type="match status" value="1"/>
</dbReference>
<keyword evidence="3" id="KW-0274">FAD</keyword>
<gene>
    <name evidence="6" type="ORF">FBZ96_1031103</name>
</gene>
<dbReference type="EMBL" id="VITK01000003">
    <property type="protein sequence ID" value="TWB02321.1"/>
    <property type="molecule type" value="Genomic_DNA"/>
</dbReference>
<dbReference type="STRING" id="1803665.GCA_001641335_04719"/>
<dbReference type="InterPro" id="IPR046373">
    <property type="entry name" value="Acyl-CoA_Oxase/DH_mid-dom_sf"/>
</dbReference>
<name>A0A560DYW8_9BRAD</name>
<dbReference type="Pfam" id="PF00441">
    <property type="entry name" value="Acyl-CoA_dh_1"/>
    <property type="match status" value="1"/>
</dbReference>
<accession>A0A560DYW8</accession>
<evidence type="ECO:0000313" key="7">
    <source>
        <dbReference type="Proteomes" id="UP000319949"/>
    </source>
</evidence>
<dbReference type="SUPFAM" id="SSF47203">
    <property type="entry name" value="Acyl-CoA dehydrogenase C-terminal domain-like"/>
    <property type="match status" value="1"/>
</dbReference>
<comment type="similarity">
    <text evidence="1">Belongs to the acyl-CoA dehydrogenase family.</text>
</comment>
<evidence type="ECO:0000256" key="2">
    <source>
        <dbReference type="ARBA" id="ARBA00022630"/>
    </source>
</evidence>
<dbReference type="Gene3D" id="2.40.110.10">
    <property type="entry name" value="Butyryl-CoA Dehydrogenase, subunit A, domain 2"/>
    <property type="match status" value="1"/>
</dbReference>
<dbReference type="PANTHER" id="PTHR43884">
    <property type="entry name" value="ACYL-COA DEHYDROGENASE"/>
    <property type="match status" value="1"/>
</dbReference>
<reference evidence="6 7" key="1">
    <citation type="submission" date="2019-06" db="EMBL/GenBank/DDBJ databases">
        <title>Genomic Encyclopedia of Type Strains, Phase IV (KMG-V): Genome sequencing to study the core and pangenomes of soil and plant-associated prokaryotes.</title>
        <authorList>
            <person name="Whitman W."/>
        </authorList>
    </citation>
    <scope>NUCLEOTIDE SEQUENCE [LARGE SCALE GENOMIC DNA]</scope>
    <source>
        <strain evidence="6 7">BR 510</strain>
    </source>
</reference>